<reference evidence="2 3" key="1">
    <citation type="submission" date="2023-08" db="EMBL/GenBank/DDBJ databases">
        <title>A Necator americanus chromosomal reference genome.</title>
        <authorList>
            <person name="Ilik V."/>
            <person name="Petrzelkova K.J."/>
            <person name="Pardy F."/>
            <person name="Fuh T."/>
            <person name="Niatou-Singa F.S."/>
            <person name="Gouil Q."/>
            <person name="Baker L."/>
            <person name="Ritchie M.E."/>
            <person name="Jex A.R."/>
            <person name="Gazzola D."/>
            <person name="Li H."/>
            <person name="Toshio Fujiwara R."/>
            <person name="Zhan B."/>
            <person name="Aroian R.V."/>
            <person name="Pafco B."/>
            <person name="Schwarz E.M."/>
        </authorList>
    </citation>
    <scope>NUCLEOTIDE SEQUENCE [LARGE SCALE GENOMIC DNA]</scope>
    <source>
        <strain evidence="2 3">Aroian</strain>
        <tissue evidence="2">Whole animal</tissue>
    </source>
</reference>
<evidence type="ECO:0008006" key="4">
    <source>
        <dbReference type="Google" id="ProtNLM"/>
    </source>
</evidence>
<accession>A0ABR1CF20</accession>
<evidence type="ECO:0000256" key="1">
    <source>
        <dbReference type="SAM" id="MobiDB-lite"/>
    </source>
</evidence>
<name>A0ABR1CF20_NECAM</name>
<feature type="compositionally biased region" description="Low complexity" evidence="1">
    <location>
        <begin position="1"/>
        <end position="22"/>
    </location>
</feature>
<gene>
    <name evidence="2" type="primary">Necator_chrII.g7423</name>
    <name evidence="2" type="ORF">RB195_019630</name>
</gene>
<keyword evidence="3" id="KW-1185">Reference proteome</keyword>
<evidence type="ECO:0000313" key="2">
    <source>
        <dbReference type="EMBL" id="KAK6737047.1"/>
    </source>
</evidence>
<comment type="caution">
    <text evidence="2">The sequence shown here is derived from an EMBL/GenBank/DDBJ whole genome shotgun (WGS) entry which is preliminary data.</text>
</comment>
<feature type="region of interest" description="Disordered" evidence="1">
    <location>
        <begin position="1"/>
        <end position="39"/>
    </location>
</feature>
<proteinExistence type="predicted"/>
<sequence length="290" mass="32389">MSSLNLSSKSSSELSLSPPSYSVQEDPSSGDLRSRMQQIWPDRPSFGRYSLEYEYMDRKKKRLQNVRKIYGSKKSSENDLMLGRAAAGGSSTRAATFSASDMILPCRDEKTTSANSSEDLVRTSLLFSSTSGLRQKDSQQRTATDDLLTLGGILHTKSPTLVPSDILRSSCSILSEETPKCSNYSSFPFTPTDDVDEVDTAYRFAGYCTDEEAYALLKKYPFIVFRRKSAGNDVKIGMQVGDEGKLYDVDILNIQGGEMLWRIRGTTFSLGFRSLGEMARFYRRFPSTID</sequence>
<protein>
    <recommendedName>
        <fullName evidence="4">SH2 domain-containing protein</fullName>
    </recommendedName>
</protein>
<organism evidence="2 3">
    <name type="scientific">Necator americanus</name>
    <name type="common">Human hookworm</name>
    <dbReference type="NCBI Taxonomy" id="51031"/>
    <lineage>
        <taxon>Eukaryota</taxon>
        <taxon>Metazoa</taxon>
        <taxon>Ecdysozoa</taxon>
        <taxon>Nematoda</taxon>
        <taxon>Chromadorea</taxon>
        <taxon>Rhabditida</taxon>
        <taxon>Rhabditina</taxon>
        <taxon>Rhabditomorpha</taxon>
        <taxon>Strongyloidea</taxon>
        <taxon>Ancylostomatidae</taxon>
        <taxon>Bunostominae</taxon>
        <taxon>Necator</taxon>
    </lineage>
</organism>
<dbReference type="Proteomes" id="UP001303046">
    <property type="component" value="Unassembled WGS sequence"/>
</dbReference>
<dbReference type="EMBL" id="JAVFWL010000002">
    <property type="protein sequence ID" value="KAK6737047.1"/>
    <property type="molecule type" value="Genomic_DNA"/>
</dbReference>
<evidence type="ECO:0000313" key="3">
    <source>
        <dbReference type="Proteomes" id="UP001303046"/>
    </source>
</evidence>